<protein>
    <submittedName>
        <fullName evidence="1">Uncharacterized protein</fullName>
    </submittedName>
</protein>
<dbReference type="EMBL" id="BONP01000034">
    <property type="protein sequence ID" value="GIG41702.1"/>
    <property type="molecule type" value="Genomic_DNA"/>
</dbReference>
<keyword evidence="2" id="KW-1185">Reference proteome</keyword>
<sequence length="177" mass="20344">MLKRVEPALHSNLKRYGLADARIAELVAFNDIEHLLRIFNSPQLMRQSPFGSSRPPLVFADRGKSAERWMRNQIGPPSKWRTKCYLVKFRCRFPDGIQVDPNNPLAVILHEAKEGFVTERALKQIERDAAIRVRDDNVSEVVWHFFMSGTTGMVGPSQEILDALNHYNIPYYIHITA</sequence>
<gene>
    <name evidence="1" type="ORF">Cph01nite_34640</name>
</gene>
<name>A0ABQ4DQS9_9CELL</name>
<dbReference type="Proteomes" id="UP000614741">
    <property type="component" value="Unassembled WGS sequence"/>
</dbReference>
<proteinExistence type="predicted"/>
<reference evidence="1 2" key="1">
    <citation type="submission" date="2021-01" db="EMBL/GenBank/DDBJ databases">
        <title>Whole genome shotgun sequence of Cellulomonas phragmiteti NBRC 110785.</title>
        <authorList>
            <person name="Komaki H."/>
            <person name="Tamura T."/>
        </authorList>
    </citation>
    <scope>NUCLEOTIDE SEQUENCE [LARGE SCALE GENOMIC DNA]</scope>
    <source>
        <strain evidence="1 2">NBRC 110785</strain>
    </source>
</reference>
<accession>A0ABQ4DQS9</accession>
<comment type="caution">
    <text evidence="1">The sequence shown here is derived from an EMBL/GenBank/DDBJ whole genome shotgun (WGS) entry which is preliminary data.</text>
</comment>
<evidence type="ECO:0000313" key="1">
    <source>
        <dbReference type="EMBL" id="GIG41702.1"/>
    </source>
</evidence>
<evidence type="ECO:0000313" key="2">
    <source>
        <dbReference type="Proteomes" id="UP000614741"/>
    </source>
</evidence>
<organism evidence="1 2">
    <name type="scientific">Cellulomonas phragmiteti</name>
    <dbReference type="NCBI Taxonomy" id="478780"/>
    <lineage>
        <taxon>Bacteria</taxon>
        <taxon>Bacillati</taxon>
        <taxon>Actinomycetota</taxon>
        <taxon>Actinomycetes</taxon>
        <taxon>Micrococcales</taxon>
        <taxon>Cellulomonadaceae</taxon>
        <taxon>Cellulomonas</taxon>
    </lineage>
</organism>